<dbReference type="Proteomes" id="UP000314011">
    <property type="component" value="Unassembled WGS sequence"/>
</dbReference>
<evidence type="ECO:0000313" key="1">
    <source>
        <dbReference type="EMBL" id="TNY32124.1"/>
    </source>
</evidence>
<dbReference type="RefSeq" id="WP_140192803.1">
    <property type="nucleotide sequence ID" value="NZ_CP065915.1"/>
</dbReference>
<proteinExistence type="predicted"/>
<dbReference type="AlphaFoldDB" id="A0A5C5GD90"/>
<gene>
    <name evidence="1" type="ORF">FHY64_02155</name>
</gene>
<dbReference type="EMBL" id="VFFF01000001">
    <property type="protein sequence ID" value="TNY32124.1"/>
    <property type="molecule type" value="Genomic_DNA"/>
</dbReference>
<name>A0A5C5GD90_9RHOB</name>
<evidence type="ECO:0000313" key="2">
    <source>
        <dbReference type="Proteomes" id="UP000314011"/>
    </source>
</evidence>
<keyword evidence="2" id="KW-1185">Reference proteome</keyword>
<accession>A0A5C5GD90</accession>
<organism evidence="1 2">
    <name type="scientific">Pelagovum pacificum</name>
    <dbReference type="NCBI Taxonomy" id="2588711"/>
    <lineage>
        <taxon>Bacteria</taxon>
        <taxon>Pseudomonadati</taxon>
        <taxon>Pseudomonadota</taxon>
        <taxon>Alphaproteobacteria</taxon>
        <taxon>Rhodobacterales</taxon>
        <taxon>Paracoccaceae</taxon>
        <taxon>Pelagovum</taxon>
    </lineage>
</organism>
<protein>
    <submittedName>
        <fullName evidence="1">Uncharacterized protein</fullName>
    </submittedName>
</protein>
<comment type="caution">
    <text evidence="1">The sequence shown here is derived from an EMBL/GenBank/DDBJ whole genome shotgun (WGS) entry which is preliminary data.</text>
</comment>
<dbReference type="OrthoDB" id="8442192at2"/>
<reference evidence="1 2" key="1">
    <citation type="submission" date="2019-06" db="EMBL/GenBank/DDBJ databases">
        <title>Genome of new Rhodobacteraceae sp. SM1903.</title>
        <authorList>
            <person name="Ren X."/>
        </authorList>
    </citation>
    <scope>NUCLEOTIDE SEQUENCE [LARGE SCALE GENOMIC DNA]</scope>
    <source>
        <strain evidence="1 2">SM1903</strain>
    </source>
</reference>
<sequence>MRRLKHRFGKYARKSGAKPGLQHPYGLEVTCHHMPDWSEQIVQDWFANRAAPSRTSGDRSIHIQRPGVEARELKIKGAGFRGGPIRFGKLLNRGPVFPQFDYDGRRMLDIASSHDGAYEGGASMQQAVTEWRVSRELETLGYDVVPCLGYGSVTDGTHRSWFSVFDWDTSWLDNLDPPNGSPEIYQDLALRSGELTLELAIKHDLIGFSWLVRDADGRKMLKDLHPFRRADEINVSRVSWVMQTVFALHINALAKSVFARNWYGEDALPDAPLWPLWAACPDYTRDEWDKLRFSLVAKFMITDPEDFSAESLQTRLETDRLTRRLLELCPEKFAGSP</sequence>